<evidence type="ECO:0000259" key="13">
    <source>
        <dbReference type="Pfam" id="PF01593"/>
    </source>
</evidence>
<dbReference type="PANTHER" id="PTHR42923">
    <property type="entry name" value="PROTOPORPHYRINOGEN OXIDASE"/>
    <property type="match status" value="1"/>
</dbReference>
<proteinExistence type="inferred from homology"/>
<evidence type="ECO:0000256" key="6">
    <source>
        <dbReference type="ARBA" id="ARBA00012402"/>
    </source>
</evidence>
<dbReference type="InterPro" id="IPR036188">
    <property type="entry name" value="FAD/NAD-bd_sf"/>
</dbReference>
<protein>
    <recommendedName>
        <fullName evidence="7 12">Coproporphyrinogen III oxidase</fullName>
        <ecNumber evidence="6 12">1.3.3.15</ecNumber>
    </recommendedName>
</protein>
<dbReference type="EC" id="1.3.3.15" evidence="6 12"/>
<dbReference type="GO" id="GO:0005737">
    <property type="term" value="C:cytoplasm"/>
    <property type="evidence" value="ECO:0007669"/>
    <property type="project" value="UniProtKB-SubCell"/>
</dbReference>
<accession>A0A6J4HTA1</accession>
<comment type="subcellular location">
    <subcellularLocation>
        <location evidence="12">Cytoplasm</location>
    </subcellularLocation>
</comment>
<dbReference type="PANTHER" id="PTHR42923:SF3">
    <property type="entry name" value="PROTOPORPHYRINOGEN OXIDASE"/>
    <property type="match status" value="1"/>
</dbReference>
<gene>
    <name evidence="14" type="ORF">AVDCRST_MAG76-1388</name>
</gene>
<dbReference type="EMBL" id="CADCSZ010000076">
    <property type="protein sequence ID" value="CAA9232377.1"/>
    <property type="molecule type" value="Genomic_DNA"/>
</dbReference>
<dbReference type="Gene3D" id="3.90.660.20">
    <property type="entry name" value="Protoporphyrinogen oxidase, mitochondrial, domain 2"/>
    <property type="match status" value="1"/>
</dbReference>
<evidence type="ECO:0000256" key="11">
    <source>
        <dbReference type="ARBA" id="ARBA00023133"/>
    </source>
</evidence>
<name>A0A6J4HTA1_9ACTN</name>
<dbReference type="GO" id="GO:0004729">
    <property type="term" value="F:oxygen-dependent protoporphyrinogen oxidase activity"/>
    <property type="evidence" value="ECO:0007669"/>
    <property type="project" value="UniProtKB-UniRule"/>
</dbReference>
<evidence type="ECO:0000256" key="12">
    <source>
        <dbReference type="RuleBase" id="RU364052"/>
    </source>
</evidence>
<evidence type="ECO:0000256" key="5">
    <source>
        <dbReference type="ARBA" id="ARBA00008310"/>
    </source>
</evidence>
<dbReference type="UniPathway" id="UPA00252"/>
<evidence type="ECO:0000256" key="8">
    <source>
        <dbReference type="ARBA" id="ARBA00022630"/>
    </source>
</evidence>
<comment type="pathway">
    <text evidence="4 12">Porphyrin-containing compound metabolism; protoheme biosynthesis.</text>
</comment>
<comment type="catalytic activity">
    <reaction evidence="1">
        <text>coproporphyrinogen III + 3 O2 = coproporphyrin III + 3 H2O2</text>
        <dbReference type="Rhea" id="RHEA:43436"/>
        <dbReference type="ChEBI" id="CHEBI:15379"/>
        <dbReference type="ChEBI" id="CHEBI:16240"/>
        <dbReference type="ChEBI" id="CHEBI:57309"/>
        <dbReference type="ChEBI" id="CHEBI:131725"/>
        <dbReference type="EC" id="1.3.3.15"/>
    </reaction>
    <physiologicalReaction direction="left-to-right" evidence="1">
        <dbReference type="Rhea" id="RHEA:43437"/>
    </physiologicalReaction>
</comment>
<dbReference type="InterPro" id="IPR050464">
    <property type="entry name" value="Zeta_carotene_desat/Oxidored"/>
</dbReference>
<dbReference type="InterPro" id="IPR004572">
    <property type="entry name" value="Protoporphyrinogen_oxidase"/>
</dbReference>
<dbReference type="AlphaFoldDB" id="A0A6J4HTA1"/>
<evidence type="ECO:0000256" key="4">
    <source>
        <dbReference type="ARBA" id="ARBA00004744"/>
    </source>
</evidence>
<keyword evidence="11 12" id="KW-0350">Heme biosynthesis</keyword>
<dbReference type="Pfam" id="PF01593">
    <property type="entry name" value="Amino_oxidase"/>
    <property type="match status" value="1"/>
</dbReference>
<keyword evidence="10 12" id="KW-0560">Oxidoreductase</keyword>
<dbReference type="InterPro" id="IPR002937">
    <property type="entry name" value="Amino_oxidase"/>
</dbReference>
<dbReference type="Gene3D" id="3.50.50.60">
    <property type="entry name" value="FAD/NAD(P)-binding domain"/>
    <property type="match status" value="1"/>
</dbReference>
<evidence type="ECO:0000256" key="1">
    <source>
        <dbReference type="ARBA" id="ARBA00001755"/>
    </source>
</evidence>
<dbReference type="NCBIfam" id="TIGR00562">
    <property type="entry name" value="proto_IX_ox"/>
    <property type="match status" value="1"/>
</dbReference>
<reference evidence="14" key="1">
    <citation type="submission" date="2020-02" db="EMBL/GenBank/DDBJ databases">
        <authorList>
            <person name="Meier V. D."/>
        </authorList>
    </citation>
    <scope>NUCLEOTIDE SEQUENCE</scope>
    <source>
        <strain evidence="14">AVDCRST_MAG76</strain>
    </source>
</reference>
<sequence length="476" mass="48513">MAPGWSQAPTIVVVGAGIAGLAAAWEAADAGAHVVLLDADRRAGGKLASTSLLGRRIDTGADAFLARRPEGTRFVQDLGLAGSLVSPATSSALVWSRGRLQRLPDGLVLGLPSNLLALARSRVLSPAGVARAALDLVLPGDPVAADVDVAVGPLVRRRLGAEVHDRLVDPLLGGINAGSSDHLSLQAGVPQLAATVQGHRSLVAAAWLGRRRQRRTEGIGPVFSSVTGGLGRFADQAARKLAERGVQVVLGFTAERLERLSRTGGTKVGWSVVTGVGARFAADAVVLAVPPGPAGSLLEPHAPTSAARLGDIASASVAMVCLAYREADVARPLDGSGFLVPPREGRLMTACSWASSKWPEVAAPGTVVLRVSAGRAGDGRALALADDVLVARLHAELTAALGISAEPVARHVTRWINAFPQYSPGHAELVAAVEQGLPAGLEVAGAAYQGVGVPACIGSGRDAARRAVASAMTDLG</sequence>
<evidence type="ECO:0000256" key="10">
    <source>
        <dbReference type="ARBA" id="ARBA00023002"/>
    </source>
</evidence>
<evidence type="ECO:0000256" key="3">
    <source>
        <dbReference type="ARBA" id="ARBA00002185"/>
    </source>
</evidence>
<keyword evidence="9 12" id="KW-0274">FAD</keyword>
<dbReference type="SUPFAM" id="SSF51905">
    <property type="entry name" value="FAD/NAD(P)-binding domain"/>
    <property type="match status" value="1"/>
</dbReference>
<feature type="domain" description="Amine oxidase" evidence="13">
    <location>
        <begin position="18"/>
        <end position="467"/>
    </location>
</feature>
<keyword evidence="12" id="KW-0963">Cytoplasm</keyword>
<evidence type="ECO:0000256" key="2">
    <source>
        <dbReference type="ARBA" id="ARBA00001974"/>
    </source>
</evidence>
<keyword evidence="8 12" id="KW-0285">Flavoprotein</keyword>
<dbReference type="Gene3D" id="1.10.3110.10">
    <property type="entry name" value="protoporphyrinogen ix oxidase, domain 3"/>
    <property type="match status" value="1"/>
</dbReference>
<dbReference type="SUPFAM" id="SSF54373">
    <property type="entry name" value="FAD-linked reductases, C-terminal domain"/>
    <property type="match status" value="1"/>
</dbReference>
<dbReference type="GO" id="GO:0006783">
    <property type="term" value="P:heme biosynthetic process"/>
    <property type="evidence" value="ECO:0007669"/>
    <property type="project" value="UniProtKB-UniRule"/>
</dbReference>
<organism evidence="14">
    <name type="scientific">uncultured Acidimicrobiales bacterium</name>
    <dbReference type="NCBI Taxonomy" id="310071"/>
    <lineage>
        <taxon>Bacteria</taxon>
        <taxon>Bacillati</taxon>
        <taxon>Actinomycetota</taxon>
        <taxon>Acidimicrobiia</taxon>
        <taxon>Acidimicrobiales</taxon>
        <taxon>environmental samples</taxon>
    </lineage>
</organism>
<evidence type="ECO:0000256" key="9">
    <source>
        <dbReference type="ARBA" id="ARBA00022827"/>
    </source>
</evidence>
<comment type="cofactor">
    <cofactor evidence="2 12">
        <name>FAD</name>
        <dbReference type="ChEBI" id="CHEBI:57692"/>
    </cofactor>
</comment>
<evidence type="ECO:0000256" key="7">
    <source>
        <dbReference type="ARBA" id="ARBA00019046"/>
    </source>
</evidence>
<comment type="function">
    <text evidence="3 12">Involved in coproporphyrin-dependent heme b biosynthesis. Catalyzes the oxidation of coproporphyrinogen III to coproporphyrin III.</text>
</comment>
<evidence type="ECO:0000313" key="14">
    <source>
        <dbReference type="EMBL" id="CAA9232377.1"/>
    </source>
</evidence>
<comment type="similarity">
    <text evidence="5 12">Belongs to the protoporphyrinogen/coproporphyrinogen oxidase family. Coproporphyrinogen III oxidase subfamily.</text>
</comment>